<evidence type="ECO:0000256" key="3">
    <source>
        <dbReference type="ARBA" id="ARBA00022723"/>
    </source>
</evidence>
<dbReference type="GO" id="GO:0005524">
    <property type="term" value="F:ATP binding"/>
    <property type="evidence" value="ECO:0007669"/>
    <property type="project" value="UniProtKB-KW"/>
</dbReference>
<dbReference type="Proteomes" id="UP000245959">
    <property type="component" value="Unassembled WGS sequence"/>
</dbReference>
<proteinExistence type="predicted"/>
<dbReference type="InterPro" id="IPR022629">
    <property type="entry name" value="S-AdoMet_synt_central"/>
</dbReference>
<name>A0A2U1AQK0_9BACT</name>
<dbReference type="Pfam" id="PF02772">
    <property type="entry name" value="S-AdoMet_synt_M"/>
    <property type="match status" value="1"/>
</dbReference>
<evidence type="ECO:0000259" key="9">
    <source>
        <dbReference type="Pfam" id="PF02772"/>
    </source>
</evidence>
<keyword evidence="3" id="KW-0479">Metal-binding</keyword>
<evidence type="ECO:0000256" key="1">
    <source>
        <dbReference type="ARBA" id="ARBA00022563"/>
    </source>
</evidence>
<dbReference type="GO" id="GO:0006556">
    <property type="term" value="P:S-adenosylmethionine biosynthetic process"/>
    <property type="evidence" value="ECO:0007669"/>
    <property type="project" value="InterPro"/>
</dbReference>
<keyword evidence="1" id="KW-0554">One-carbon metabolism</keyword>
<evidence type="ECO:0000313" key="11">
    <source>
        <dbReference type="EMBL" id="PVY38611.1"/>
    </source>
</evidence>
<dbReference type="EMBL" id="QEKH01000025">
    <property type="protein sequence ID" value="PVY38611.1"/>
    <property type="molecule type" value="Genomic_DNA"/>
</dbReference>
<dbReference type="OrthoDB" id="9801686at2"/>
<dbReference type="InterPro" id="IPR022636">
    <property type="entry name" value="S-AdoMet_synthetase_sfam"/>
</dbReference>
<gene>
    <name evidence="11" type="ORF">C8D82_12536</name>
</gene>
<comment type="caution">
    <text evidence="11">The sequence shown here is derived from an EMBL/GenBank/DDBJ whole genome shotgun (WGS) entry which is preliminary data.</text>
</comment>
<dbReference type="GeneID" id="78296268"/>
<evidence type="ECO:0000256" key="2">
    <source>
        <dbReference type="ARBA" id="ARBA00022679"/>
    </source>
</evidence>
<keyword evidence="6" id="KW-0460">Magnesium</keyword>
<keyword evidence="12" id="KW-1185">Reference proteome</keyword>
<evidence type="ECO:0000259" key="8">
    <source>
        <dbReference type="Pfam" id="PF00438"/>
    </source>
</evidence>
<keyword evidence="4" id="KW-0547">Nucleotide-binding</keyword>
<evidence type="ECO:0000256" key="4">
    <source>
        <dbReference type="ARBA" id="ARBA00022741"/>
    </source>
</evidence>
<evidence type="ECO:0000313" key="12">
    <source>
        <dbReference type="Proteomes" id="UP000245959"/>
    </source>
</evidence>
<feature type="domain" description="S-adenosylmethionine synthetase central" evidence="9">
    <location>
        <begin position="118"/>
        <end position="195"/>
    </location>
</feature>
<keyword evidence="5" id="KW-0067">ATP-binding</keyword>
<evidence type="ECO:0000256" key="5">
    <source>
        <dbReference type="ARBA" id="ARBA00022840"/>
    </source>
</evidence>
<evidence type="ECO:0000259" key="10">
    <source>
        <dbReference type="Pfam" id="PF02773"/>
    </source>
</evidence>
<accession>A0A2U1AQK0</accession>
<dbReference type="Gene3D" id="3.30.300.10">
    <property type="match status" value="3"/>
</dbReference>
<dbReference type="SUPFAM" id="SSF55973">
    <property type="entry name" value="S-adenosylmethionine synthetase"/>
    <property type="match status" value="3"/>
</dbReference>
<feature type="domain" description="S-adenosylmethionine synthetase C-terminal" evidence="10">
    <location>
        <begin position="219"/>
        <end position="337"/>
    </location>
</feature>
<protein>
    <submittedName>
        <fullName evidence="11">Methionine adenosyltransferase</fullName>
    </submittedName>
</protein>
<reference evidence="11 12" key="1">
    <citation type="submission" date="2018-04" db="EMBL/GenBank/DDBJ databases">
        <title>Genomic Encyclopedia of Type Strains, Phase IV (KMG-IV): sequencing the most valuable type-strain genomes for metagenomic binning, comparative biology and taxonomic classification.</title>
        <authorList>
            <person name="Goeker M."/>
        </authorList>
    </citation>
    <scope>NUCLEOTIDE SEQUENCE [LARGE SCALE GENOMIC DNA]</scope>
    <source>
        <strain evidence="11 12">DSM 14823</strain>
    </source>
</reference>
<dbReference type="GO" id="GO:0006730">
    <property type="term" value="P:one-carbon metabolic process"/>
    <property type="evidence" value="ECO:0007669"/>
    <property type="project" value="UniProtKB-KW"/>
</dbReference>
<sequence length="338" mass="37524">MLKTSEWVSLGHPDKIADYISCYLLDRHLDRDPYTRFAVEVQIKDNHVTLGGEVTSKANYSPEDIAAFVRAAVNQIGYTPEYQKRWGKENTICGDDLIVTQHIGQQSPDIAQGVDADGYGDQGIFHGMAVNSPATDYMPEDWYLAKKIGKHLYDIRYAGLDIKTQVTLRDSKPEEIVVAIPMQMKHSTQDIANAVQWCCGGNRDYKLIVNGTGRFVKHGPIGDCGTTGRKLAVDFYGGNCVIGGGSPWTKDGTKADLSLNLLARARAVSYIKEHPDCPEVHCAISCRIGSPEILVVFTDKSGNELLSYRETITPAEVIKEFRLREPRFADMCRNGLFS</sequence>
<dbReference type="InterPro" id="IPR002133">
    <property type="entry name" value="S-AdoMet_synthetase"/>
</dbReference>
<evidence type="ECO:0000256" key="7">
    <source>
        <dbReference type="ARBA" id="ARBA00022958"/>
    </source>
</evidence>
<dbReference type="InterPro" id="IPR022630">
    <property type="entry name" value="S-AdoMet_synt_C"/>
</dbReference>
<keyword evidence="7" id="KW-0630">Potassium</keyword>
<dbReference type="AlphaFoldDB" id="A0A2U1AQK0"/>
<feature type="domain" description="S-adenosylmethionine synthetase N-terminal" evidence="8">
    <location>
        <begin position="2"/>
        <end position="107"/>
    </location>
</feature>
<dbReference type="Pfam" id="PF02773">
    <property type="entry name" value="S-AdoMet_synt_C"/>
    <property type="match status" value="1"/>
</dbReference>
<keyword evidence="2 11" id="KW-0808">Transferase</keyword>
<dbReference type="PANTHER" id="PTHR11964">
    <property type="entry name" value="S-ADENOSYLMETHIONINE SYNTHETASE"/>
    <property type="match status" value="1"/>
</dbReference>
<dbReference type="InterPro" id="IPR022628">
    <property type="entry name" value="S-AdoMet_synt_N"/>
</dbReference>
<evidence type="ECO:0000256" key="6">
    <source>
        <dbReference type="ARBA" id="ARBA00022842"/>
    </source>
</evidence>
<dbReference type="RefSeq" id="WP_116884982.1">
    <property type="nucleotide sequence ID" value="NZ_CABMMC010000001.1"/>
</dbReference>
<dbReference type="Pfam" id="PF00438">
    <property type="entry name" value="S-AdoMet_synt_N"/>
    <property type="match status" value="1"/>
</dbReference>
<dbReference type="GO" id="GO:0004478">
    <property type="term" value="F:methionine adenosyltransferase activity"/>
    <property type="evidence" value="ECO:0007669"/>
    <property type="project" value="InterPro"/>
</dbReference>
<organism evidence="11 12">
    <name type="scientific">Victivallis vadensis</name>
    <dbReference type="NCBI Taxonomy" id="172901"/>
    <lineage>
        <taxon>Bacteria</taxon>
        <taxon>Pseudomonadati</taxon>
        <taxon>Lentisphaerota</taxon>
        <taxon>Lentisphaeria</taxon>
        <taxon>Victivallales</taxon>
        <taxon>Victivallaceae</taxon>
        <taxon>Victivallis</taxon>
    </lineage>
</organism>
<dbReference type="GO" id="GO:0046872">
    <property type="term" value="F:metal ion binding"/>
    <property type="evidence" value="ECO:0007669"/>
    <property type="project" value="UniProtKB-KW"/>
</dbReference>